<evidence type="ECO:0000256" key="1">
    <source>
        <dbReference type="ARBA" id="ARBA00004571"/>
    </source>
</evidence>
<feature type="chain" id="PRO_5041235653" evidence="18">
    <location>
        <begin position="31"/>
        <end position="727"/>
    </location>
</feature>
<keyword evidence="11 14" id="KW-0472">Membrane</keyword>
<evidence type="ECO:0000256" key="12">
    <source>
        <dbReference type="ARBA" id="ARBA00023170"/>
    </source>
</evidence>
<evidence type="ECO:0000313" key="21">
    <source>
        <dbReference type="EMBL" id="MDH2005800.1"/>
    </source>
</evidence>
<dbReference type="GO" id="GO:0015891">
    <property type="term" value="P:siderophore transport"/>
    <property type="evidence" value="ECO:0007669"/>
    <property type="project" value="InterPro"/>
</dbReference>
<evidence type="ECO:0000256" key="14">
    <source>
        <dbReference type="PROSITE-ProRule" id="PRU01360"/>
    </source>
</evidence>
<evidence type="ECO:0000256" key="7">
    <source>
        <dbReference type="ARBA" id="ARBA00022729"/>
    </source>
</evidence>
<proteinExistence type="inferred from homology"/>
<evidence type="ECO:0000256" key="15">
    <source>
        <dbReference type="PROSITE-ProRule" id="PRU10143"/>
    </source>
</evidence>
<dbReference type="InterPro" id="IPR010916">
    <property type="entry name" value="TonB_box_CS"/>
</dbReference>
<dbReference type="InterPro" id="IPR036942">
    <property type="entry name" value="Beta-barrel_TonB_sf"/>
</dbReference>
<dbReference type="InterPro" id="IPR010105">
    <property type="entry name" value="TonB_sidphr_rcpt"/>
</dbReference>
<keyword evidence="10 15" id="KW-0798">TonB box</keyword>
<dbReference type="Proteomes" id="UP001161294">
    <property type="component" value="Unassembled WGS sequence"/>
</dbReference>
<dbReference type="EMBL" id="JAOCJW010000016">
    <property type="protein sequence ID" value="MDH2005800.1"/>
    <property type="molecule type" value="Genomic_DNA"/>
</dbReference>
<evidence type="ECO:0000259" key="20">
    <source>
        <dbReference type="Pfam" id="PF07715"/>
    </source>
</evidence>
<name>A0AA43AWU8_9BURK</name>
<evidence type="ECO:0000259" key="19">
    <source>
        <dbReference type="Pfam" id="PF00593"/>
    </source>
</evidence>
<dbReference type="InterPro" id="IPR037066">
    <property type="entry name" value="Plug_dom_sf"/>
</dbReference>
<feature type="signal peptide" evidence="18">
    <location>
        <begin position="1"/>
        <end position="30"/>
    </location>
</feature>
<evidence type="ECO:0000256" key="3">
    <source>
        <dbReference type="ARBA" id="ARBA00022448"/>
    </source>
</evidence>
<evidence type="ECO:0000256" key="2">
    <source>
        <dbReference type="ARBA" id="ARBA00009810"/>
    </source>
</evidence>
<evidence type="ECO:0000256" key="13">
    <source>
        <dbReference type="ARBA" id="ARBA00023237"/>
    </source>
</evidence>
<dbReference type="PROSITE" id="PS01156">
    <property type="entry name" value="TONB_DEPENDENT_REC_2"/>
    <property type="match status" value="1"/>
</dbReference>
<dbReference type="GO" id="GO:0009279">
    <property type="term" value="C:cell outer membrane"/>
    <property type="evidence" value="ECO:0007669"/>
    <property type="project" value="UniProtKB-SubCell"/>
</dbReference>
<dbReference type="SUPFAM" id="SSF56935">
    <property type="entry name" value="Porins"/>
    <property type="match status" value="1"/>
</dbReference>
<organism evidence="21 22">
    <name type="scientific">Comamonas aquatica</name>
    <dbReference type="NCBI Taxonomy" id="225991"/>
    <lineage>
        <taxon>Bacteria</taxon>
        <taxon>Pseudomonadati</taxon>
        <taxon>Pseudomonadota</taxon>
        <taxon>Betaproteobacteria</taxon>
        <taxon>Burkholderiales</taxon>
        <taxon>Comamonadaceae</taxon>
        <taxon>Comamonas</taxon>
    </lineage>
</organism>
<feature type="domain" description="TonB-dependent receptor-like beta-barrel" evidence="19">
    <location>
        <begin position="249"/>
        <end position="693"/>
    </location>
</feature>
<keyword evidence="8" id="KW-0408">Iron</keyword>
<keyword evidence="12 21" id="KW-0675">Receptor</keyword>
<dbReference type="InterPro" id="IPR010917">
    <property type="entry name" value="TonB_rcpt_CS"/>
</dbReference>
<sequence length="727" mass="77720">MHSPAFPLRPIAVALSFWALGSAASAQSQAAATLETITVEASADASAEGLSKPFAGGQVARGARAGILGTRDNMEAPFSIISYTNELIQNQQARSVADVLQNDPAVRVARGYGNFQEAYFLRGFVLSSDDIAYNGLYGLMPRQYTSAELFERVEVLRGASAFLNGATPSGGGIGGNINLLPKRAPHEPLNRVTVGAASGGQLYVAADVARRFGPDGSTGIRVNMAHRKGDTAVDGESVGLNVASVGVDWRSSRARLSADIGYQNYKLDGTRPSVTLGSGVSMVPTAPDNTTNYAQPWTHSYERDLYSTVRGEYDFSDNLTGWLAAGARTGHEDNRLAGVTVTNGSTGDATTYRFDNRRENTVKTAEMGLRGKFNTGSVGHTVVGAFSYYGLQEKNAYVMDYFNTLATNIYQPTSWAMPATSGSAFVGGDLANPGKLNTVRMTSFALGDTLSLLNDRWLLTLGLRHQQLSSTDYAYSDVMSGTPYNESRTSPVAGVVFKLRPELSLYANYVEGLSKGENITGNYANAGTSLAPYVSKQKEVGIKYDGGRIGGGVAFFSTDKPGKLVENNYVTAHGEDRHQGLELTAYGEPVKGLRVLGGVTWLDAEQRNTGNAATQGQRVIGVPRQQGNLGVEWGVPMLRGLTLDARAVMTGSSYADSANTLRVAGWTRLDLGVRYLTEVQGKLLTLRARVDNVADRNYWASVGGYPGRGYLVQGAPRTFTLSASVDF</sequence>
<protein>
    <submittedName>
        <fullName evidence="21">TonB-dependent siderophore receptor</fullName>
    </submittedName>
</protein>
<keyword evidence="9" id="KW-0406">Ion transport</keyword>
<dbReference type="CDD" id="cd01347">
    <property type="entry name" value="ligand_gated_channel"/>
    <property type="match status" value="1"/>
</dbReference>
<evidence type="ECO:0000256" key="4">
    <source>
        <dbReference type="ARBA" id="ARBA00022452"/>
    </source>
</evidence>
<keyword evidence="7 18" id="KW-0732">Signal</keyword>
<reference evidence="21" key="1">
    <citation type="submission" date="2022-09" db="EMBL/GenBank/DDBJ databases">
        <title>Intensive care unit water sources are persistently colonized with multi-drug resistant bacteria and are the site of extensive horizontal gene transfer of antibiotic resistance genes.</title>
        <authorList>
            <person name="Diorio-Toth L."/>
        </authorList>
    </citation>
    <scope>NUCLEOTIDE SEQUENCE</scope>
    <source>
        <strain evidence="21">GD03686</strain>
    </source>
</reference>
<dbReference type="PROSITE" id="PS52016">
    <property type="entry name" value="TONB_DEPENDENT_REC_3"/>
    <property type="match status" value="1"/>
</dbReference>
<dbReference type="InterPro" id="IPR012910">
    <property type="entry name" value="Plug_dom"/>
</dbReference>
<keyword evidence="13 14" id="KW-0998">Cell outer membrane</keyword>
<keyword evidence="3 14" id="KW-0813">Transport</keyword>
<dbReference type="Gene3D" id="2.40.170.20">
    <property type="entry name" value="TonB-dependent receptor, beta-barrel domain"/>
    <property type="match status" value="1"/>
</dbReference>
<evidence type="ECO:0000256" key="18">
    <source>
        <dbReference type="SAM" id="SignalP"/>
    </source>
</evidence>
<evidence type="ECO:0000256" key="10">
    <source>
        <dbReference type="ARBA" id="ARBA00023077"/>
    </source>
</evidence>
<dbReference type="PANTHER" id="PTHR32552:SF82">
    <property type="entry name" value="FCUA PROTEIN"/>
    <property type="match status" value="1"/>
</dbReference>
<evidence type="ECO:0000256" key="11">
    <source>
        <dbReference type="ARBA" id="ARBA00023136"/>
    </source>
</evidence>
<accession>A0AA43AWU8</accession>
<comment type="caution">
    <text evidence="21">The sequence shown here is derived from an EMBL/GenBank/DDBJ whole genome shotgun (WGS) entry which is preliminary data.</text>
</comment>
<feature type="domain" description="TonB-dependent receptor plug" evidence="20">
    <location>
        <begin position="73"/>
        <end position="171"/>
    </location>
</feature>
<dbReference type="Pfam" id="PF07715">
    <property type="entry name" value="Plug"/>
    <property type="match status" value="1"/>
</dbReference>
<dbReference type="InterPro" id="IPR039426">
    <property type="entry name" value="TonB-dep_rcpt-like"/>
</dbReference>
<evidence type="ECO:0000256" key="6">
    <source>
        <dbReference type="ARBA" id="ARBA00022692"/>
    </source>
</evidence>
<dbReference type="GO" id="GO:0038023">
    <property type="term" value="F:signaling receptor activity"/>
    <property type="evidence" value="ECO:0007669"/>
    <property type="project" value="InterPro"/>
</dbReference>
<dbReference type="PANTHER" id="PTHR32552">
    <property type="entry name" value="FERRICHROME IRON RECEPTOR-RELATED"/>
    <property type="match status" value="1"/>
</dbReference>
<evidence type="ECO:0000256" key="5">
    <source>
        <dbReference type="ARBA" id="ARBA00022496"/>
    </source>
</evidence>
<evidence type="ECO:0000256" key="9">
    <source>
        <dbReference type="ARBA" id="ARBA00023065"/>
    </source>
</evidence>
<dbReference type="PROSITE" id="PS00430">
    <property type="entry name" value="TONB_DEPENDENT_REC_1"/>
    <property type="match status" value="1"/>
</dbReference>
<dbReference type="Gene3D" id="2.170.130.10">
    <property type="entry name" value="TonB-dependent receptor, plug domain"/>
    <property type="match status" value="1"/>
</dbReference>
<evidence type="ECO:0000256" key="16">
    <source>
        <dbReference type="PROSITE-ProRule" id="PRU10144"/>
    </source>
</evidence>
<feature type="short sequence motif" description="TonB C-terminal box" evidence="16">
    <location>
        <begin position="710"/>
        <end position="727"/>
    </location>
</feature>
<dbReference type="AlphaFoldDB" id="A0AA43AWU8"/>
<dbReference type="GO" id="GO:0015344">
    <property type="term" value="F:siderophore uptake transmembrane transporter activity"/>
    <property type="evidence" value="ECO:0007669"/>
    <property type="project" value="TreeGrafter"/>
</dbReference>
<feature type="short sequence motif" description="TonB box" evidence="15">
    <location>
        <begin position="36"/>
        <end position="42"/>
    </location>
</feature>
<dbReference type="NCBIfam" id="TIGR01783">
    <property type="entry name" value="TonB-siderophor"/>
    <property type="match status" value="1"/>
</dbReference>
<comment type="similarity">
    <text evidence="2 14 17">Belongs to the TonB-dependent receptor family.</text>
</comment>
<keyword evidence="6 14" id="KW-0812">Transmembrane</keyword>
<comment type="subcellular location">
    <subcellularLocation>
        <location evidence="1 14">Cell outer membrane</location>
        <topology evidence="1 14">Multi-pass membrane protein</topology>
    </subcellularLocation>
</comment>
<gene>
    <name evidence="21" type="ORF">N5J23_09610</name>
</gene>
<dbReference type="Pfam" id="PF00593">
    <property type="entry name" value="TonB_dep_Rec_b-barrel"/>
    <property type="match status" value="1"/>
</dbReference>
<keyword evidence="5" id="KW-0410">Iron transport</keyword>
<dbReference type="RefSeq" id="WP_279853745.1">
    <property type="nucleotide sequence ID" value="NZ_JAOCIA010000015.1"/>
</dbReference>
<evidence type="ECO:0000256" key="17">
    <source>
        <dbReference type="RuleBase" id="RU003357"/>
    </source>
</evidence>
<dbReference type="InterPro" id="IPR000531">
    <property type="entry name" value="Beta-barrel_TonB"/>
</dbReference>
<evidence type="ECO:0000313" key="22">
    <source>
        <dbReference type="Proteomes" id="UP001161294"/>
    </source>
</evidence>
<keyword evidence="4 14" id="KW-1134">Transmembrane beta strand</keyword>
<evidence type="ECO:0000256" key="8">
    <source>
        <dbReference type="ARBA" id="ARBA00023004"/>
    </source>
</evidence>